<evidence type="ECO:0000313" key="2">
    <source>
        <dbReference type="Proteomes" id="UP000289859"/>
    </source>
</evidence>
<dbReference type="EMBL" id="QOVK01000020">
    <property type="protein sequence ID" value="RXG15761.1"/>
    <property type="molecule type" value="Genomic_DNA"/>
</dbReference>
<dbReference type="RefSeq" id="WP_128766595.1">
    <property type="nucleotide sequence ID" value="NZ_JBHUOO010000022.1"/>
</dbReference>
<dbReference type="AlphaFoldDB" id="A0A4Q0NVJ7"/>
<evidence type="ECO:0000313" key="1">
    <source>
        <dbReference type="EMBL" id="RXG15761.1"/>
    </source>
</evidence>
<comment type="caution">
    <text evidence="1">The sequence shown here is derived from an EMBL/GenBank/DDBJ whole genome shotgun (WGS) entry which is preliminary data.</text>
</comment>
<reference evidence="1 2" key="1">
    <citation type="submission" date="2018-07" db="EMBL/GenBank/DDBJ databases">
        <title>Leeuwenhoekiella genomics.</title>
        <authorList>
            <person name="Tahon G."/>
            <person name="Willems A."/>
        </authorList>
    </citation>
    <scope>NUCLEOTIDE SEQUENCE [LARGE SCALE GENOMIC DNA]</scope>
    <source>
        <strain evidence="1 2">LMG 29608</strain>
    </source>
</reference>
<dbReference type="OrthoDB" id="1448517at2"/>
<name>A0A4Q0NVJ7_9FLAO</name>
<keyword evidence="2" id="KW-1185">Reference proteome</keyword>
<dbReference type="Proteomes" id="UP000289859">
    <property type="component" value="Unassembled WGS sequence"/>
</dbReference>
<proteinExistence type="predicted"/>
<protein>
    <submittedName>
        <fullName evidence="1">Uncharacterized protein</fullName>
    </submittedName>
</protein>
<accession>A0A4Q0NVJ7</accession>
<sequence>MNSKFYFSILFILGFGSFLIAQVPSKMRLTPADSLFQKFNLNPQDFSNLDLLKNKNPLSEYTPPVEKPNGFKNLMPIIVPNDRFDYKLKIYKPDGIYEHNMPILEPIMIEKYYRS</sequence>
<organism evidence="1 2">
    <name type="scientific">Leeuwenhoekiella polynyae</name>
    <dbReference type="NCBI Taxonomy" id="1550906"/>
    <lineage>
        <taxon>Bacteria</taxon>
        <taxon>Pseudomonadati</taxon>
        <taxon>Bacteroidota</taxon>
        <taxon>Flavobacteriia</taxon>
        <taxon>Flavobacteriales</taxon>
        <taxon>Flavobacteriaceae</taxon>
        <taxon>Leeuwenhoekiella</taxon>
    </lineage>
</organism>
<gene>
    <name evidence="1" type="ORF">DSM02_3303</name>
</gene>